<sequence>MVGHHSREDWSIIFATTIDTLWMRRNKIVFEDSRLTTSTCVSLIRGRVVAIQESLRMIDMISVEENNSRGCVEYPCKTCNFGNSIFQSHTTFFHRFVLFYRAFLQTLIFSHTLTLSTVKIKNPKIPHFRGSSQFHLTDTVVILRWLELSIKNTGFYVYLCWLNKSVFERRCIIK</sequence>
<keyword evidence="2" id="KW-1185">Reference proteome</keyword>
<name>A0AAN9ILQ1_CROPI</name>
<reference evidence="1 2" key="1">
    <citation type="submission" date="2024-01" db="EMBL/GenBank/DDBJ databases">
        <title>The genomes of 5 underutilized Papilionoideae crops provide insights into root nodulation and disease resistanc.</title>
        <authorList>
            <person name="Yuan L."/>
        </authorList>
    </citation>
    <scope>NUCLEOTIDE SEQUENCE [LARGE SCALE GENOMIC DNA]</scope>
    <source>
        <strain evidence="1">ZHUSHIDOU_FW_LH</strain>
        <tissue evidence="1">Leaf</tissue>
    </source>
</reference>
<proteinExistence type="predicted"/>
<gene>
    <name evidence="1" type="ORF">RIF29_10084</name>
</gene>
<evidence type="ECO:0000313" key="1">
    <source>
        <dbReference type="EMBL" id="KAK7281801.1"/>
    </source>
</evidence>
<comment type="caution">
    <text evidence="1">The sequence shown here is derived from an EMBL/GenBank/DDBJ whole genome shotgun (WGS) entry which is preliminary data.</text>
</comment>
<evidence type="ECO:0000313" key="2">
    <source>
        <dbReference type="Proteomes" id="UP001372338"/>
    </source>
</evidence>
<organism evidence="1 2">
    <name type="scientific">Crotalaria pallida</name>
    <name type="common">Smooth rattlebox</name>
    <name type="synonym">Crotalaria striata</name>
    <dbReference type="NCBI Taxonomy" id="3830"/>
    <lineage>
        <taxon>Eukaryota</taxon>
        <taxon>Viridiplantae</taxon>
        <taxon>Streptophyta</taxon>
        <taxon>Embryophyta</taxon>
        <taxon>Tracheophyta</taxon>
        <taxon>Spermatophyta</taxon>
        <taxon>Magnoliopsida</taxon>
        <taxon>eudicotyledons</taxon>
        <taxon>Gunneridae</taxon>
        <taxon>Pentapetalae</taxon>
        <taxon>rosids</taxon>
        <taxon>fabids</taxon>
        <taxon>Fabales</taxon>
        <taxon>Fabaceae</taxon>
        <taxon>Papilionoideae</taxon>
        <taxon>50 kb inversion clade</taxon>
        <taxon>genistoids sensu lato</taxon>
        <taxon>core genistoids</taxon>
        <taxon>Crotalarieae</taxon>
        <taxon>Crotalaria</taxon>
    </lineage>
</organism>
<dbReference type="EMBL" id="JAYWIO010000002">
    <property type="protein sequence ID" value="KAK7281801.1"/>
    <property type="molecule type" value="Genomic_DNA"/>
</dbReference>
<dbReference type="AlphaFoldDB" id="A0AAN9ILQ1"/>
<accession>A0AAN9ILQ1</accession>
<dbReference type="Proteomes" id="UP001372338">
    <property type="component" value="Unassembled WGS sequence"/>
</dbReference>
<protein>
    <submittedName>
        <fullName evidence="1">Uncharacterized protein</fullName>
    </submittedName>
</protein>